<sequence length="612" mass="69323">MSLSLAKNVIVAGADSRPLMLDKTNYRSWASRMLLYIKGKECFKLLVDSVLNGPFQYETIVEPGNETTPETNIVLQGLPQDIYNLVNHNEDAKQIWDRVKLLIQGSELSLQERESKLYDDFDTFTSMPGEPIHSYYMRFAQLINDIHTIGMTMKPLQVNTKFVKHLQPEWSKFVTDVKLAKDMHTTNLITLSAKSYYSLSSGSSTTILSTRFEKSYQAPAIHQPMQPSFPELDSGLVVLSFNPFDDLIASLNKAMAFLSITFASRFPQINNQLRTSSNPRNQTTIQDGRVTVQTVQGRQTQGYAKSVKNQKGPRITWFKEKMLLTEALESGAYLDLKQLAFLADNEDTVIPAQAYQEIISLAAFQADDLDAFDSDCDDVPSAKAVLMANLSSYDSDVLSDVPFHDINLENDISYQSVQEKQCSEQPSFDIDIEIDITSDSNIISYEHYLQETKKLVIQNTSSSAQQDEVLTAVIEEMYTQVAKYNKEVHALYDGHTIVKIHVALSVTDTDETLELAEDKLKDMKAIFNQMETKGSKCSVDTKYFEIEKKELSLDNDRLLEHIICQDVMNTVMHANDHSDNVLHTNNNSFEHDNSALDMLKHENDRLMELLIS</sequence>
<organism evidence="1 2">
    <name type="scientific">Tanacetum coccineum</name>
    <dbReference type="NCBI Taxonomy" id="301880"/>
    <lineage>
        <taxon>Eukaryota</taxon>
        <taxon>Viridiplantae</taxon>
        <taxon>Streptophyta</taxon>
        <taxon>Embryophyta</taxon>
        <taxon>Tracheophyta</taxon>
        <taxon>Spermatophyta</taxon>
        <taxon>Magnoliopsida</taxon>
        <taxon>eudicotyledons</taxon>
        <taxon>Gunneridae</taxon>
        <taxon>Pentapetalae</taxon>
        <taxon>asterids</taxon>
        <taxon>campanulids</taxon>
        <taxon>Asterales</taxon>
        <taxon>Asteraceae</taxon>
        <taxon>Asteroideae</taxon>
        <taxon>Anthemideae</taxon>
        <taxon>Anthemidinae</taxon>
        <taxon>Tanacetum</taxon>
    </lineage>
</organism>
<dbReference type="Pfam" id="PF14223">
    <property type="entry name" value="Retrotran_gag_2"/>
    <property type="match status" value="1"/>
</dbReference>
<reference evidence="1" key="2">
    <citation type="submission" date="2022-01" db="EMBL/GenBank/DDBJ databases">
        <authorList>
            <person name="Yamashiro T."/>
            <person name="Shiraishi A."/>
            <person name="Satake H."/>
            <person name="Nakayama K."/>
        </authorList>
    </citation>
    <scope>NUCLEOTIDE SEQUENCE</scope>
</reference>
<reference evidence="1" key="1">
    <citation type="journal article" date="2022" name="Int. J. Mol. Sci.">
        <title>Draft Genome of Tanacetum Coccineum: Genomic Comparison of Closely Related Tanacetum-Family Plants.</title>
        <authorList>
            <person name="Yamashiro T."/>
            <person name="Shiraishi A."/>
            <person name="Nakayama K."/>
            <person name="Satake H."/>
        </authorList>
    </citation>
    <scope>NUCLEOTIDE SEQUENCE</scope>
</reference>
<evidence type="ECO:0008006" key="3">
    <source>
        <dbReference type="Google" id="ProtNLM"/>
    </source>
</evidence>
<name>A0ABQ5BZT1_9ASTR</name>
<accession>A0ABQ5BZT1</accession>
<dbReference type="Proteomes" id="UP001151760">
    <property type="component" value="Unassembled WGS sequence"/>
</dbReference>
<evidence type="ECO:0000313" key="2">
    <source>
        <dbReference type="Proteomes" id="UP001151760"/>
    </source>
</evidence>
<comment type="caution">
    <text evidence="1">The sequence shown here is derived from an EMBL/GenBank/DDBJ whole genome shotgun (WGS) entry which is preliminary data.</text>
</comment>
<proteinExistence type="predicted"/>
<protein>
    <recommendedName>
        <fullName evidence="3">Integrase, catalytic region, zinc finger, CCHC-type, peptidase aspartic, catalytic</fullName>
    </recommendedName>
</protein>
<keyword evidence="2" id="KW-1185">Reference proteome</keyword>
<dbReference type="EMBL" id="BQNB010013702">
    <property type="protein sequence ID" value="GJT19258.1"/>
    <property type="molecule type" value="Genomic_DNA"/>
</dbReference>
<gene>
    <name evidence="1" type="ORF">Tco_0877964</name>
</gene>
<evidence type="ECO:0000313" key="1">
    <source>
        <dbReference type="EMBL" id="GJT19258.1"/>
    </source>
</evidence>